<keyword evidence="4" id="KW-0804">Transcription</keyword>
<evidence type="ECO:0000256" key="5">
    <source>
        <dbReference type="ARBA" id="ARBA00023242"/>
    </source>
</evidence>
<dbReference type="FunFam" id="2.170.150.80:FF:000006">
    <property type="entry name" value="NAC domain-containing protein 100-like"/>
    <property type="match status" value="3"/>
</dbReference>
<keyword evidence="9" id="KW-1185">Reference proteome</keyword>
<evidence type="ECO:0000313" key="8">
    <source>
        <dbReference type="EMBL" id="WVZ71890.1"/>
    </source>
</evidence>
<dbReference type="InterPro" id="IPR003441">
    <property type="entry name" value="NAC-dom"/>
</dbReference>
<evidence type="ECO:0000256" key="6">
    <source>
        <dbReference type="SAM" id="MobiDB-lite"/>
    </source>
</evidence>
<feature type="domain" description="NAC" evidence="7">
    <location>
        <begin position="90"/>
        <end position="241"/>
    </location>
</feature>
<protein>
    <recommendedName>
        <fullName evidence="7">NAC domain-containing protein</fullName>
    </recommendedName>
</protein>
<accession>A0AAQ3WS80</accession>
<reference evidence="8 9" key="1">
    <citation type="submission" date="2024-02" db="EMBL/GenBank/DDBJ databases">
        <title>High-quality chromosome-scale genome assembly of Pensacola bahiagrass (Paspalum notatum Flugge var. saurae).</title>
        <authorList>
            <person name="Vega J.M."/>
            <person name="Podio M."/>
            <person name="Orjuela J."/>
            <person name="Siena L.A."/>
            <person name="Pessino S.C."/>
            <person name="Combes M.C."/>
            <person name="Mariac C."/>
            <person name="Albertini E."/>
            <person name="Pupilli F."/>
            <person name="Ortiz J.P.A."/>
            <person name="Leblanc O."/>
        </authorList>
    </citation>
    <scope>NUCLEOTIDE SEQUENCE [LARGE SCALE GENOMIC DNA]</scope>
    <source>
        <strain evidence="8">R1</strain>
        <tissue evidence="8">Leaf</tissue>
    </source>
</reference>
<name>A0AAQ3WS80_PASNO</name>
<feature type="region of interest" description="Disordered" evidence="6">
    <location>
        <begin position="546"/>
        <end position="571"/>
    </location>
</feature>
<keyword evidence="5" id="KW-0539">Nucleus</keyword>
<keyword evidence="2" id="KW-0805">Transcription regulation</keyword>
<feature type="non-terminal residue" evidence="8">
    <location>
        <position position="893"/>
    </location>
</feature>
<dbReference type="InterPro" id="IPR036093">
    <property type="entry name" value="NAC_dom_sf"/>
</dbReference>
<dbReference type="GO" id="GO:0003677">
    <property type="term" value="F:DNA binding"/>
    <property type="evidence" value="ECO:0007669"/>
    <property type="project" value="UniProtKB-KW"/>
</dbReference>
<evidence type="ECO:0000259" key="7">
    <source>
        <dbReference type="PROSITE" id="PS51005"/>
    </source>
</evidence>
<dbReference type="PANTHER" id="PTHR31744">
    <property type="entry name" value="PROTEIN CUP-SHAPED COTYLEDON 2-RELATED"/>
    <property type="match status" value="1"/>
</dbReference>
<dbReference type="Pfam" id="PF02365">
    <property type="entry name" value="NAM"/>
    <property type="match status" value="3"/>
</dbReference>
<dbReference type="SUPFAM" id="SSF101941">
    <property type="entry name" value="NAC domain"/>
    <property type="match status" value="3"/>
</dbReference>
<evidence type="ECO:0000313" key="9">
    <source>
        <dbReference type="Proteomes" id="UP001341281"/>
    </source>
</evidence>
<dbReference type="PROSITE" id="PS51005">
    <property type="entry name" value="NAC"/>
    <property type="match status" value="3"/>
</dbReference>
<evidence type="ECO:0000256" key="4">
    <source>
        <dbReference type="ARBA" id="ARBA00023163"/>
    </source>
</evidence>
<feature type="domain" description="NAC" evidence="7">
    <location>
        <begin position="243"/>
        <end position="409"/>
    </location>
</feature>
<proteinExistence type="predicted"/>
<feature type="domain" description="NAC" evidence="7">
    <location>
        <begin position="572"/>
        <end position="739"/>
    </location>
</feature>
<gene>
    <name evidence="8" type="ORF">U9M48_020421</name>
</gene>
<feature type="compositionally biased region" description="Basic residues" evidence="6">
    <location>
        <begin position="9"/>
        <end position="27"/>
    </location>
</feature>
<dbReference type="AlphaFoldDB" id="A0AAQ3WS80"/>
<feature type="compositionally biased region" description="Polar residues" evidence="6">
    <location>
        <begin position="546"/>
        <end position="563"/>
    </location>
</feature>
<feature type="region of interest" description="Disordered" evidence="6">
    <location>
        <begin position="72"/>
        <end position="92"/>
    </location>
</feature>
<feature type="region of interest" description="Disordered" evidence="6">
    <location>
        <begin position="1"/>
        <end position="28"/>
    </location>
</feature>
<dbReference type="GO" id="GO:0005634">
    <property type="term" value="C:nucleus"/>
    <property type="evidence" value="ECO:0007669"/>
    <property type="project" value="UniProtKB-SubCell"/>
</dbReference>
<keyword evidence="3" id="KW-0238">DNA-binding</keyword>
<evidence type="ECO:0000256" key="2">
    <source>
        <dbReference type="ARBA" id="ARBA00023015"/>
    </source>
</evidence>
<sequence length="893" mass="100022">MVHEDKRGTVGKKKRTMRSRNRHRQKRWAPERGFSWKWLAQARFNPIKAGLECLDNCILIVHRSRSPSEIKRTMGDHRQLQQKGTDSLDLPPGFRFHPSDEEIITFYLMPKVLQRGFTCTAIGEVDLNKTEPWDLAEKAKMMGEKEFYFFYQKDRKYPSGMRANRATEGGYWKATGKDKEIYRATPGVGMMPLLIGMKKTLVFYKGRAPRGAKTSWVMHEYRLDGNQQQQHPEGTTRVGGLKMPPGFRFYPSDEEIIAFYLTPKVLQRSFTCTAIAEVDLNKTEPWDLPGKAKMGEKEWYFFCQKDRKYPTGMRANRATEAGYWKATGKDKEIYRATPGGLTLLVGMKKTLVFYMGRAPRGDKTNWVMHEYRLEGSGRLPCSKSSSTSSTTMTSASKVDEWVVCRVFHKTTGVKKSPPSYLISMAGGEMIDQSNIAMPMPMQFPILPDFASMDPATSYYYTTGVNSSSMPPVMPPMAGTENVDLQMNATLFWNPTAPPPMPFYHQHHMDAGAAGVGSFMAVPESGPSSMVLQKEAEMSPDQANSVEISSSRTMGDQQHQQPQGTMGVGGHQMPPGFRFYPSDEGIIVFYLTPKVLQRSFTCTAIAEVDLNKTEPWDLPGKAKMGEKEWYFFSQKDRKYPTGMRANRATEAGYWKATGKDKQIYRALPGVGMMPLLVGMKKTLVFYKGRALRGDKTNWVMHEYRLEGSGRLPCSKSSSTSSATMMSTSKDEWVVCRVFHKMTGVKKLPLPSYLMGMIGDTIDQSSITIPVPMQVPILPDLITINPAASYYYYTTGTNSSSVPPVIPSMEGIGNGGPQTNASLFLNPMVPPPPPMPFYHQRLMQMNAPESVPSSMVSQKEVGMSPEQTSSVEISSMVSTAPACAATMDMDGIWND</sequence>
<organism evidence="8 9">
    <name type="scientific">Paspalum notatum var. saurae</name>
    <dbReference type="NCBI Taxonomy" id="547442"/>
    <lineage>
        <taxon>Eukaryota</taxon>
        <taxon>Viridiplantae</taxon>
        <taxon>Streptophyta</taxon>
        <taxon>Embryophyta</taxon>
        <taxon>Tracheophyta</taxon>
        <taxon>Spermatophyta</taxon>
        <taxon>Magnoliopsida</taxon>
        <taxon>Liliopsida</taxon>
        <taxon>Poales</taxon>
        <taxon>Poaceae</taxon>
        <taxon>PACMAD clade</taxon>
        <taxon>Panicoideae</taxon>
        <taxon>Andropogonodae</taxon>
        <taxon>Paspaleae</taxon>
        <taxon>Paspalinae</taxon>
        <taxon>Paspalum</taxon>
    </lineage>
</organism>
<dbReference type="Gene3D" id="2.170.150.80">
    <property type="entry name" value="NAC domain"/>
    <property type="match status" value="3"/>
</dbReference>
<dbReference type="Proteomes" id="UP001341281">
    <property type="component" value="Chromosome 04"/>
</dbReference>
<evidence type="ECO:0000256" key="3">
    <source>
        <dbReference type="ARBA" id="ARBA00023125"/>
    </source>
</evidence>
<comment type="subcellular location">
    <subcellularLocation>
        <location evidence="1">Nucleus</location>
    </subcellularLocation>
</comment>
<dbReference type="PANTHER" id="PTHR31744:SF92">
    <property type="entry name" value="NAC DOMAIN-CONTAINING PROTEIN 87"/>
    <property type="match status" value="1"/>
</dbReference>
<evidence type="ECO:0000256" key="1">
    <source>
        <dbReference type="ARBA" id="ARBA00004123"/>
    </source>
</evidence>
<dbReference type="GO" id="GO:0006355">
    <property type="term" value="P:regulation of DNA-templated transcription"/>
    <property type="evidence" value="ECO:0007669"/>
    <property type="project" value="InterPro"/>
</dbReference>
<dbReference type="EMBL" id="CP144748">
    <property type="protein sequence ID" value="WVZ71890.1"/>
    <property type="molecule type" value="Genomic_DNA"/>
</dbReference>